<accession>A0A6H1ZTC4</accession>
<keyword evidence="1" id="KW-0175">Coiled coil</keyword>
<dbReference type="AlphaFoldDB" id="A0A6H1ZTC4"/>
<evidence type="ECO:0000313" key="3">
    <source>
        <dbReference type="EMBL" id="QJA85177.1"/>
    </source>
</evidence>
<dbReference type="EMBL" id="MT144203">
    <property type="protein sequence ID" value="QJA50567.1"/>
    <property type="molecule type" value="Genomic_DNA"/>
</dbReference>
<evidence type="ECO:0000256" key="1">
    <source>
        <dbReference type="SAM" id="Coils"/>
    </source>
</evidence>
<dbReference type="EMBL" id="MT142559">
    <property type="protein sequence ID" value="QJA85177.1"/>
    <property type="molecule type" value="Genomic_DNA"/>
</dbReference>
<name>A0A6H1ZTC4_9ZZZZ</name>
<protein>
    <submittedName>
        <fullName evidence="2">Uncharacterized protein</fullName>
    </submittedName>
</protein>
<proteinExistence type="predicted"/>
<evidence type="ECO:0000313" key="2">
    <source>
        <dbReference type="EMBL" id="QJA50567.1"/>
    </source>
</evidence>
<organism evidence="2">
    <name type="scientific">viral metagenome</name>
    <dbReference type="NCBI Taxonomy" id="1070528"/>
    <lineage>
        <taxon>unclassified sequences</taxon>
        <taxon>metagenomes</taxon>
        <taxon>organismal metagenomes</taxon>
    </lineage>
</organism>
<sequence>MTQKNYFKQKIEGVQKAIWDFQFKRYKTQTIREEIRQGYDNLKSKLSVFSAKTNTETSPEKQALEKEIEKSIQQMKVLDIEINGSGSSQEYPEGIQGVNQQLDALRELQEMLKDYIKQL</sequence>
<reference evidence="2" key="1">
    <citation type="submission" date="2020-03" db="EMBL/GenBank/DDBJ databases">
        <title>The deep terrestrial virosphere.</title>
        <authorList>
            <person name="Holmfeldt K."/>
            <person name="Nilsson E."/>
            <person name="Simone D."/>
            <person name="Lopez-Fernandez M."/>
            <person name="Wu X."/>
            <person name="de Brujin I."/>
            <person name="Lundin D."/>
            <person name="Andersson A."/>
            <person name="Bertilsson S."/>
            <person name="Dopson M."/>
        </authorList>
    </citation>
    <scope>NUCLEOTIDE SEQUENCE</scope>
    <source>
        <strain evidence="3">MM415B02258</strain>
        <strain evidence="2">TM448A01817</strain>
    </source>
</reference>
<gene>
    <name evidence="3" type="ORF">MM415B02258_0003</name>
    <name evidence="2" type="ORF">TM448A01817_0008</name>
</gene>
<feature type="coiled-coil region" evidence="1">
    <location>
        <begin position="61"/>
        <end position="118"/>
    </location>
</feature>